<feature type="region of interest" description="Disordered" evidence="10">
    <location>
        <begin position="1"/>
        <end position="69"/>
    </location>
</feature>
<dbReference type="PANTHER" id="PTHR10625">
    <property type="entry name" value="HISTONE DEACETYLASE HDAC1-RELATED"/>
    <property type="match status" value="1"/>
</dbReference>
<reference evidence="12" key="1">
    <citation type="submission" date="2020-01" db="EMBL/GenBank/DDBJ databases">
        <title>Genome Sequencing of Three Apophysomyces-Like Fungal Strains Confirms a Novel Fungal Genus in the Mucoromycota with divergent Burkholderia-like Endosymbiotic Bacteria.</title>
        <authorList>
            <person name="Stajich J.E."/>
            <person name="Macias A.M."/>
            <person name="Carter-House D."/>
            <person name="Lovett B."/>
            <person name="Kasson L.R."/>
            <person name="Berry K."/>
            <person name="Grigoriev I."/>
            <person name="Chang Y."/>
            <person name="Spatafora J."/>
            <person name="Kasson M.T."/>
        </authorList>
    </citation>
    <scope>NUCLEOTIDE SEQUENCE</scope>
    <source>
        <strain evidence="12">NRRL A-21654</strain>
    </source>
</reference>
<evidence type="ECO:0000256" key="8">
    <source>
        <dbReference type="ARBA" id="ARBA00023163"/>
    </source>
</evidence>
<dbReference type="InterPro" id="IPR023801">
    <property type="entry name" value="His_deacetylse_dom"/>
</dbReference>
<dbReference type="InterPro" id="IPR000286">
    <property type="entry name" value="HDACs"/>
</dbReference>
<proteinExistence type="inferred from homology"/>
<dbReference type="GO" id="GO:0000118">
    <property type="term" value="C:histone deacetylase complex"/>
    <property type="evidence" value="ECO:0007669"/>
    <property type="project" value="TreeGrafter"/>
</dbReference>
<dbReference type="AlphaFoldDB" id="A0A8H7BLN6"/>
<dbReference type="Gene3D" id="3.40.800.20">
    <property type="entry name" value="Histone deacetylase domain"/>
    <property type="match status" value="2"/>
</dbReference>
<evidence type="ECO:0000256" key="10">
    <source>
        <dbReference type="SAM" id="MobiDB-lite"/>
    </source>
</evidence>
<keyword evidence="7" id="KW-0805">Transcription regulation</keyword>
<evidence type="ECO:0000256" key="3">
    <source>
        <dbReference type="ARBA" id="ARBA00012111"/>
    </source>
</evidence>
<evidence type="ECO:0000256" key="1">
    <source>
        <dbReference type="ARBA" id="ARBA00004123"/>
    </source>
</evidence>
<keyword evidence="13" id="KW-1185">Reference proteome</keyword>
<evidence type="ECO:0000256" key="7">
    <source>
        <dbReference type="ARBA" id="ARBA00023015"/>
    </source>
</evidence>
<evidence type="ECO:0000313" key="12">
    <source>
        <dbReference type="EMBL" id="KAF7723742.1"/>
    </source>
</evidence>
<evidence type="ECO:0000313" key="13">
    <source>
        <dbReference type="Proteomes" id="UP000605846"/>
    </source>
</evidence>
<dbReference type="InterPro" id="IPR037138">
    <property type="entry name" value="His_deacetylse_dom_sf"/>
</dbReference>
<name>A0A8H7BLN6_9FUNG</name>
<dbReference type="InterPro" id="IPR016197">
    <property type="entry name" value="Chromo-like_dom_sf"/>
</dbReference>
<dbReference type="SUPFAM" id="SSF52768">
    <property type="entry name" value="Arginase/deacetylase"/>
    <property type="match status" value="1"/>
</dbReference>
<dbReference type="OrthoDB" id="424012at2759"/>
<dbReference type="EMBL" id="JABAYA010000141">
    <property type="protein sequence ID" value="KAF7723742.1"/>
    <property type="molecule type" value="Genomic_DNA"/>
</dbReference>
<feature type="compositionally biased region" description="Polar residues" evidence="10">
    <location>
        <begin position="1"/>
        <end position="25"/>
    </location>
</feature>
<comment type="caution">
    <text evidence="12">The sequence shown here is derived from an EMBL/GenBank/DDBJ whole genome shotgun (WGS) entry which is preliminary data.</text>
</comment>
<evidence type="ECO:0000256" key="2">
    <source>
        <dbReference type="ARBA" id="ARBA00007738"/>
    </source>
</evidence>
<evidence type="ECO:0000256" key="9">
    <source>
        <dbReference type="ARBA" id="ARBA00023242"/>
    </source>
</evidence>
<evidence type="ECO:0000259" key="11">
    <source>
        <dbReference type="Pfam" id="PF00850"/>
    </source>
</evidence>
<keyword evidence="9" id="KW-0539">Nucleus</keyword>
<accession>A0A8H7BLN6</accession>
<protein>
    <recommendedName>
        <fullName evidence="3">histone deacetylase</fullName>
        <ecNumber evidence="3">3.5.1.98</ecNumber>
    </recommendedName>
</protein>
<dbReference type="PRINTS" id="PR01270">
    <property type="entry name" value="HDASUPER"/>
</dbReference>
<dbReference type="Proteomes" id="UP000605846">
    <property type="component" value="Unassembled WGS sequence"/>
</dbReference>
<dbReference type="Pfam" id="PF00850">
    <property type="entry name" value="Hist_deacetyl"/>
    <property type="match status" value="1"/>
</dbReference>
<evidence type="ECO:0000256" key="5">
    <source>
        <dbReference type="ARBA" id="ARBA00022801"/>
    </source>
</evidence>
<comment type="subcellular location">
    <subcellularLocation>
        <location evidence="1">Nucleus</location>
    </subcellularLocation>
</comment>
<feature type="domain" description="Histone deacetylase" evidence="11">
    <location>
        <begin position="223"/>
        <end position="615"/>
    </location>
</feature>
<evidence type="ECO:0000256" key="6">
    <source>
        <dbReference type="ARBA" id="ARBA00022853"/>
    </source>
</evidence>
<dbReference type="InterPro" id="IPR023696">
    <property type="entry name" value="Ureohydrolase_dom_sf"/>
</dbReference>
<keyword evidence="6" id="KW-0156">Chromatin regulator</keyword>
<keyword evidence="8" id="KW-0804">Transcription</keyword>
<evidence type="ECO:0000256" key="4">
    <source>
        <dbReference type="ARBA" id="ARBA00022491"/>
    </source>
</evidence>
<dbReference type="SUPFAM" id="SSF54160">
    <property type="entry name" value="Chromo domain-like"/>
    <property type="match status" value="1"/>
</dbReference>
<comment type="similarity">
    <text evidence="2">Belongs to the histone deacetylase family. HD type 2 subfamily.</text>
</comment>
<dbReference type="Gene3D" id="2.30.30.140">
    <property type="match status" value="1"/>
</dbReference>
<gene>
    <name evidence="12" type="primary">HDAC9_1</name>
    <name evidence="12" type="ORF">EC973_001718</name>
</gene>
<organism evidence="12 13">
    <name type="scientific">Apophysomyces ossiformis</name>
    <dbReference type="NCBI Taxonomy" id="679940"/>
    <lineage>
        <taxon>Eukaryota</taxon>
        <taxon>Fungi</taxon>
        <taxon>Fungi incertae sedis</taxon>
        <taxon>Mucoromycota</taxon>
        <taxon>Mucoromycotina</taxon>
        <taxon>Mucoromycetes</taxon>
        <taxon>Mucorales</taxon>
        <taxon>Mucorineae</taxon>
        <taxon>Mucoraceae</taxon>
        <taxon>Apophysomyces</taxon>
    </lineage>
</organism>
<keyword evidence="5" id="KW-0378">Hydrolase</keyword>
<dbReference type="EC" id="3.5.1.98" evidence="3"/>
<dbReference type="PANTHER" id="PTHR10625:SF5">
    <property type="entry name" value="HISTONE DEACETYLASE"/>
    <property type="match status" value="1"/>
</dbReference>
<dbReference type="GO" id="GO:0141221">
    <property type="term" value="F:histone deacetylase activity, hydrolytic mechanism"/>
    <property type="evidence" value="ECO:0007669"/>
    <property type="project" value="UniProtKB-EC"/>
</dbReference>
<feature type="compositionally biased region" description="Basic and acidic residues" evidence="10">
    <location>
        <begin position="45"/>
        <end position="69"/>
    </location>
</feature>
<keyword evidence="4" id="KW-0678">Repressor</keyword>
<dbReference type="GO" id="GO:0040029">
    <property type="term" value="P:epigenetic regulation of gene expression"/>
    <property type="evidence" value="ECO:0007669"/>
    <property type="project" value="TreeGrafter"/>
</dbReference>
<sequence>MVSSAIQDNVSIQPSTAIDQSSNGPISPPATTDVVLKKRRPGRPSKKELKERSKQKDQQPDHHYDDNHLLYKRRRTRTLRSTSENNVVHPINFNPSIASSSYSVGDQVEAIKITEESKEWYIARVVELLRSSDESDDRVLLVLVHYEGWPPEQADWVNPSDIRLPISSARYGSAGKESEDSWKGYADFYYSKVGTRIRQHTGLVHDRQMSLHTCPCHSRKTIHPERPERIASIFQALRNNRLLRYFRRLDAREATTEELLHVHTFAHVRNYYPIHQTITDENNHTSDTPTPIKITSIAALLNHPTSPPLTRPSQRHGSIIGPTCGVGGGEVVKVDQDRIRRQQRRFSNASDTAIPISPPELVYQMSCGELGIAVDTTFHPLHSSISARIAAGALINLVDQIVQGHLRNGFALIRPPGHHAEDDSAMGFCFFNNVAVAAAATLDKYPSKIRKVLVLDWDIHHGNGTQKIFYDNPNVLYVSLHRWDQGRFYPFSGAPNECGEGAGLGRNVNIAFSVSEEKPRPMGDTEFVAAIYHIVTPIAQQFAPDMIFVSAGFDAAEGHPENLGGYHVTPRGFALMTKMVKDLAEELCQGRLVLSLEGGYELQPLANSAAASIAQLLPPEELPEPALELNNAFNGIKPNQGAVESLKDVIRIQQQFWEFPPRTLSPTFRFHLPIEWRATDSIATRPKRDKRPIKVPVIEGY</sequence>